<feature type="transmembrane region" description="Helical" evidence="1">
    <location>
        <begin position="606"/>
        <end position="628"/>
    </location>
</feature>
<sequence length="637" mass="66426">MVLSMMSLLMSPAARSQPPDTGGLVVAPVIPLGQLGALSDLAFYGIQGTETLNIPVPPGLEPVALDAFTQLPVNVRSATITVMQQDRTLARIDIPPGDRAPIVIPLAGAEIVGNSVSVTLRTYLLPVEGYCLDPTNPLRLSDGSIRFTGVEQTPAAVADFLPPVLRQLTIFVADDPTRAESDATVRLATAIAAHYGTQNPEIVIAPLAQGQSGPTAPSAPLQRHIVVRESADVGVSLMSADGVPALLIAGPPADLANQSRLITSDLNRLALASKAVAGPLSSTPQLPADQTTLRRLGQPGVNATALSPQVGIGLDQTRLGRAAHDVRVHLRGSYTPLPAAIGGQLVASIAGEVIDRWPADASGTVDRWVDVPDRLLQRYTSLGLRLDIAGDTGRCGEFQPLTLTIDGDSPVLSSPAEPPVPGGFQSIPQSLMPRAAVGVDGGFDDTRRAVAIMTGLQRLSALPIDTEVMPVGDAVGAEGPAVIVSAGGWTDDRIALPIAAGGNGELTVERADSPGETTTLTLDPALGFGSLQVVHDGRRSVLVATSNDAPEQLDALLDWLGSNVERWADLDGTALIAAAGRQPVVFDPDAEVTAEQQAVTSADRPWWFWASVAAVAVLVLLALVALLVRAKRPRHRQ</sequence>
<dbReference type="Proteomes" id="UP000465304">
    <property type="component" value="Unassembled WGS sequence"/>
</dbReference>
<keyword evidence="1" id="KW-1133">Transmembrane helix</keyword>
<organism evidence="2 3">
    <name type="scientific">Mycolicibacterium hippocampi</name>
    <dbReference type="NCBI Taxonomy" id="659824"/>
    <lineage>
        <taxon>Bacteria</taxon>
        <taxon>Bacillati</taxon>
        <taxon>Actinomycetota</taxon>
        <taxon>Actinomycetes</taxon>
        <taxon>Mycobacteriales</taxon>
        <taxon>Mycobacteriaceae</taxon>
        <taxon>Mycolicibacterium</taxon>
    </lineage>
</organism>
<protein>
    <submittedName>
        <fullName evidence="2">Membrane protein</fullName>
    </submittedName>
</protein>
<dbReference type="AlphaFoldDB" id="A0A7I9ZKR0"/>
<accession>A0A7I9ZKR0</accession>
<reference evidence="2 3" key="1">
    <citation type="journal article" date="2019" name="Emerg. Microbes Infect.">
        <title>Comprehensive subspecies identification of 175 nontuberculous mycobacteria species based on 7547 genomic profiles.</title>
        <authorList>
            <person name="Matsumoto Y."/>
            <person name="Kinjo T."/>
            <person name="Motooka D."/>
            <person name="Nabeya D."/>
            <person name="Jung N."/>
            <person name="Uechi K."/>
            <person name="Horii T."/>
            <person name="Iida T."/>
            <person name="Fujita J."/>
            <person name="Nakamura S."/>
        </authorList>
    </citation>
    <scope>NUCLEOTIDE SEQUENCE [LARGE SCALE GENOMIC DNA]</scope>
    <source>
        <strain evidence="2 3">JCM 30996</strain>
    </source>
</reference>
<proteinExistence type="predicted"/>
<gene>
    <name evidence="2" type="ORF">MHIP_21040</name>
</gene>
<comment type="caution">
    <text evidence="2">The sequence shown here is derived from an EMBL/GenBank/DDBJ whole genome shotgun (WGS) entry which is preliminary data.</text>
</comment>
<keyword evidence="3" id="KW-1185">Reference proteome</keyword>
<keyword evidence="1" id="KW-0472">Membrane</keyword>
<name>A0A7I9ZKR0_9MYCO</name>
<dbReference type="EMBL" id="BLLB01000002">
    <property type="protein sequence ID" value="GFH01621.1"/>
    <property type="molecule type" value="Genomic_DNA"/>
</dbReference>
<keyword evidence="1" id="KW-0812">Transmembrane</keyword>
<evidence type="ECO:0000256" key="1">
    <source>
        <dbReference type="SAM" id="Phobius"/>
    </source>
</evidence>
<evidence type="ECO:0000313" key="2">
    <source>
        <dbReference type="EMBL" id="GFH01621.1"/>
    </source>
</evidence>
<evidence type="ECO:0000313" key="3">
    <source>
        <dbReference type="Proteomes" id="UP000465304"/>
    </source>
</evidence>